<organism evidence="7 8">
    <name type="scientific">Amycolatopsis magusensis</name>
    <dbReference type="NCBI Taxonomy" id="882444"/>
    <lineage>
        <taxon>Bacteria</taxon>
        <taxon>Bacillati</taxon>
        <taxon>Actinomycetota</taxon>
        <taxon>Actinomycetes</taxon>
        <taxon>Pseudonocardiales</taxon>
        <taxon>Pseudonocardiaceae</taxon>
        <taxon>Amycolatopsis</taxon>
    </lineage>
</organism>
<dbReference type="PROSITE" id="PS51257">
    <property type="entry name" value="PROKAR_LIPOPROTEIN"/>
    <property type="match status" value="1"/>
</dbReference>
<keyword evidence="8" id="KW-1185">Reference proteome</keyword>
<reference evidence="7 8" key="1">
    <citation type="submission" date="2021-03" db="EMBL/GenBank/DDBJ databases">
        <title>Sequencing the genomes of 1000 actinobacteria strains.</title>
        <authorList>
            <person name="Klenk H.-P."/>
        </authorList>
    </citation>
    <scope>NUCLEOTIDE SEQUENCE [LARGE SCALE GENOMIC DNA]</scope>
    <source>
        <strain evidence="7 8">DSM 45510</strain>
    </source>
</reference>
<evidence type="ECO:0000313" key="8">
    <source>
        <dbReference type="Proteomes" id="UP000741013"/>
    </source>
</evidence>
<dbReference type="SUPFAM" id="SSF53850">
    <property type="entry name" value="Periplasmic binding protein-like II"/>
    <property type="match status" value="1"/>
</dbReference>
<proteinExistence type="predicted"/>
<name>A0ABS4PTC0_9PSEU</name>
<protein>
    <submittedName>
        <fullName evidence="7">Multiple sugar transport system substrate-binding protein</fullName>
    </submittedName>
</protein>
<dbReference type="Pfam" id="PF13416">
    <property type="entry name" value="SBP_bac_8"/>
    <property type="match status" value="1"/>
</dbReference>
<keyword evidence="3" id="KW-0472">Membrane</keyword>
<dbReference type="Proteomes" id="UP000741013">
    <property type="component" value="Unassembled WGS sequence"/>
</dbReference>
<dbReference type="CDD" id="cd13585">
    <property type="entry name" value="PBP2_TMBP_like"/>
    <property type="match status" value="1"/>
</dbReference>
<dbReference type="EMBL" id="JAGGMS010000001">
    <property type="protein sequence ID" value="MBP2182120.1"/>
    <property type="molecule type" value="Genomic_DNA"/>
</dbReference>
<accession>A0ABS4PTC0</accession>
<dbReference type="InterPro" id="IPR006059">
    <property type="entry name" value="SBP"/>
</dbReference>
<gene>
    <name evidence="7" type="ORF">JOM49_003646</name>
</gene>
<evidence type="ECO:0000256" key="5">
    <source>
        <dbReference type="ARBA" id="ARBA00023288"/>
    </source>
</evidence>
<evidence type="ECO:0000256" key="2">
    <source>
        <dbReference type="ARBA" id="ARBA00022729"/>
    </source>
</evidence>
<evidence type="ECO:0000256" key="6">
    <source>
        <dbReference type="SAM" id="SignalP"/>
    </source>
</evidence>
<feature type="chain" id="PRO_5046699908" evidence="6">
    <location>
        <begin position="27"/>
        <end position="437"/>
    </location>
</feature>
<keyword evidence="4" id="KW-0564">Palmitate</keyword>
<sequence length="437" mass="46438">MGKPRRPLRSAAALLLALSTAVSALAACGSDAAGGVTTITFWDDNGGPARTPVWQHIIAEFEKANPTVKVEYVGIPIAQAQQKYDTAVAGGGLPDVGGVSTAMLANLVPQRALEPVDDRFAASPIAGQLNERIVASVRQTVPDGKLYLVPISTNTGVFWARKDWLAEAGLPVPETWDQLFTAIERFTAPGENRYGFTLRGGAGSIAQMLEVVYGQSGITKMFEADGRSTVNDPRNVVALERLAGLYKRFTPEADLTNDYAKMVAQFGGGNIGVMQHNVGSYQDQVKALGAEKVVALPVPKAADGTRAVLSHPTTGLGVFAQGEHADAAFKFAEFAASPPMNTYWAEKTGVLPVNSEVAPSDPANPQPGVTLAKVLAEPSTTMVQMPYHLPEFNSITKTESEPAFQKVLLGELSAKDFLDELAGKLGQAQVEYQQRTG</sequence>
<evidence type="ECO:0000256" key="4">
    <source>
        <dbReference type="ARBA" id="ARBA00023139"/>
    </source>
</evidence>
<keyword evidence="1" id="KW-1003">Cell membrane</keyword>
<evidence type="ECO:0000256" key="1">
    <source>
        <dbReference type="ARBA" id="ARBA00022475"/>
    </source>
</evidence>
<keyword evidence="7" id="KW-0813">Transport</keyword>
<dbReference type="PANTHER" id="PTHR43649:SF33">
    <property type="entry name" value="POLYGALACTURONAN_RHAMNOGALACTURONAN-BINDING PROTEIN YTCQ"/>
    <property type="match status" value="1"/>
</dbReference>
<dbReference type="PANTHER" id="PTHR43649">
    <property type="entry name" value="ARABINOSE-BINDING PROTEIN-RELATED"/>
    <property type="match status" value="1"/>
</dbReference>
<keyword evidence="5" id="KW-0449">Lipoprotein</keyword>
<dbReference type="InterPro" id="IPR050490">
    <property type="entry name" value="Bact_solute-bd_prot1"/>
</dbReference>
<keyword evidence="2 6" id="KW-0732">Signal</keyword>
<dbReference type="RefSeq" id="WP_209665460.1">
    <property type="nucleotide sequence ID" value="NZ_JAGGMS010000001.1"/>
</dbReference>
<dbReference type="Gene3D" id="3.40.190.10">
    <property type="entry name" value="Periplasmic binding protein-like II"/>
    <property type="match status" value="1"/>
</dbReference>
<feature type="signal peptide" evidence="6">
    <location>
        <begin position="1"/>
        <end position="26"/>
    </location>
</feature>
<evidence type="ECO:0000313" key="7">
    <source>
        <dbReference type="EMBL" id="MBP2182120.1"/>
    </source>
</evidence>
<evidence type="ECO:0000256" key="3">
    <source>
        <dbReference type="ARBA" id="ARBA00023136"/>
    </source>
</evidence>
<comment type="caution">
    <text evidence="7">The sequence shown here is derived from an EMBL/GenBank/DDBJ whole genome shotgun (WGS) entry which is preliminary data.</text>
</comment>
<keyword evidence="7" id="KW-0762">Sugar transport</keyword>